<evidence type="ECO:0000313" key="3">
    <source>
        <dbReference type="EMBL" id="MEI5908958.1"/>
    </source>
</evidence>
<dbReference type="Gene3D" id="3.10.180.10">
    <property type="entry name" value="2,3-Dihydroxybiphenyl 1,2-Dioxygenase, domain 1"/>
    <property type="match status" value="1"/>
</dbReference>
<dbReference type="RefSeq" id="WP_336588407.1">
    <property type="nucleotide sequence ID" value="NZ_JBBAXC010000018.1"/>
</dbReference>
<dbReference type="Pfam" id="PF00903">
    <property type="entry name" value="Glyoxalase"/>
    <property type="match status" value="1"/>
</dbReference>
<dbReference type="PROSITE" id="PS00934">
    <property type="entry name" value="GLYOXALASE_I_1"/>
    <property type="match status" value="1"/>
</dbReference>
<name>A0ABU8HHT7_9BACI</name>
<proteinExistence type="predicted"/>
<dbReference type="EMBL" id="JBBAXC010000018">
    <property type="protein sequence ID" value="MEI5908958.1"/>
    <property type="molecule type" value="Genomic_DNA"/>
</dbReference>
<evidence type="ECO:0000256" key="1">
    <source>
        <dbReference type="ARBA" id="ARBA00022723"/>
    </source>
</evidence>
<sequence length="120" mass="14068">MKVHHIGIMVNNLEASHSFYREHFGFKVKQLLQFLEEDILFIQREEVVLELIKGSMAKNTHHFCLEVDCVEKWMKRLNNHNLQPIEGPYDLNNGWKVVFYEGPDDEIIELLEVGTGKTTL</sequence>
<dbReference type="PROSITE" id="PS51819">
    <property type="entry name" value="VOC"/>
    <property type="match status" value="1"/>
</dbReference>
<keyword evidence="1" id="KW-0479">Metal-binding</keyword>
<protein>
    <submittedName>
        <fullName evidence="3">VOC family protein</fullName>
    </submittedName>
</protein>
<dbReference type="PANTHER" id="PTHR43048">
    <property type="entry name" value="METHYLMALONYL-COA EPIMERASE"/>
    <property type="match status" value="1"/>
</dbReference>
<reference evidence="3 4" key="1">
    <citation type="journal article" date="2018" name="J. Microbiol.">
        <title>Bacillus spongiae sp. nov., isolated from sponge of Jeju Island.</title>
        <authorList>
            <person name="Lee G.E."/>
            <person name="Im W.T."/>
            <person name="Park J.S."/>
        </authorList>
    </citation>
    <scope>NUCLEOTIDE SEQUENCE [LARGE SCALE GENOMIC DNA]</scope>
    <source>
        <strain evidence="3 4">135PIL107-10</strain>
    </source>
</reference>
<dbReference type="Proteomes" id="UP001312865">
    <property type="component" value="Unassembled WGS sequence"/>
</dbReference>
<accession>A0ABU8HHT7</accession>
<dbReference type="InterPro" id="IPR029068">
    <property type="entry name" value="Glyas_Bleomycin-R_OHBP_Dase"/>
</dbReference>
<dbReference type="InterPro" id="IPR018146">
    <property type="entry name" value="Glyoxalase_1_CS"/>
</dbReference>
<keyword evidence="4" id="KW-1185">Reference proteome</keyword>
<gene>
    <name evidence="3" type="ORF">WAK64_18070</name>
</gene>
<dbReference type="SUPFAM" id="SSF54593">
    <property type="entry name" value="Glyoxalase/Bleomycin resistance protein/Dihydroxybiphenyl dioxygenase"/>
    <property type="match status" value="1"/>
</dbReference>
<comment type="caution">
    <text evidence="3">The sequence shown here is derived from an EMBL/GenBank/DDBJ whole genome shotgun (WGS) entry which is preliminary data.</text>
</comment>
<feature type="domain" description="VOC" evidence="2">
    <location>
        <begin position="2"/>
        <end position="113"/>
    </location>
</feature>
<dbReference type="InterPro" id="IPR004360">
    <property type="entry name" value="Glyas_Fos-R_dOase_dom"/>
</dbReference>
<evidence type="ECO:0000313" key="4">
    <source>
        <dbReference type="Proteomes" id="UP001312865"/>
    </source>
</evidence>
<dbReference type="InterPro" id="IPR051785">
    <property type="entry name" value="MMCE/EMCE_epimerase"/>
</dbReference>
<dbReference type="InterPro" id="IPR037523">
    <property type="entry name" value="VOC_core"/>
</dbReference>
<evidence type="ECO:0000259" key="2">
    <source>
        <dbReference type="PROSITE" id="PS51819"/>
    </source>
</evidence>
<organism evidence="3 4">
    <name type="scientific">Bacillus spongiae</name>
    <dbReference type="NCBI Taxonomy" id="2683610"/>
    <lineage>
        <taxon>Bacteria</taxon>
        <taxon>Bacillati</taxon>
        <taxon>Bacillota</taxon>
        <taxon>Bacilli</taxon>
        <taxon>Bacillales</taxon>
        <taxon>Bacillaceae</taxon>
        <taxon>Bacillus</taxon>
    </lineage>
</organism>
<dbReference type="PANTHER" id="PTHR43048:SF3">
    <property type="entry name" value="METHYLMALONYL-COA EPIMERASE, MITOCHONDRIAL"/>
    <property type="match status" value="1"/>
</dbReference>